<feature type="transmembrane region" description="Helical" evidence="6">
    <location>
        <begin position="412"/>
        <end position="434"/>
    </location>
</feature>
<gene>
    <name evidence="9" type="ORF">PFISCL1PPCAC_15294</name>
</gene>
<dbReference type="PANTHER" id="PTHR12308">
    <property type="entry name" value="ANOCTAMIN"/>
    <property type="match status" value="1"/>
</dbReference>
<organism evidence="9 10">
    <name type="scientific">Pristionchus fissidentatus</name>
    <dbReference type="NCBI Taxonomy" id="1538716"/>
    <lineage>
        <taxon>Eukaryota</taxon>
        <taxon>Metazoa</taxon>
        <taxon>Ecdysozoa</taxon>
        <taxon>Nematoda</taxon>
        <taxon>Chromadorea</taxon>
        <taxon>Rhabditida</taxon>
        <taxon>Rhabditina</taxon>
        <taxon>Diplogasteromorpha</taxon>
        <taxon>Diplogasteroidea</taxon>
        <taxon>Neodiplogasteridae</taxon>
        <taxon>Pristionchus</taxon>
    </lineage>
</organism>
<evidence type="ECO:0000313" key="9">
    <source>
        <dbReference type="EMBL" id="GMT23997.1"/>
    </source>
</evidence>
<reference evidence="9" key="1">
    <citation type="submission" date="2023-10" db="EMBL/GenBank/DDBJ databases">
        <title>Genome assembly of Pristionchus species.</title>
        <authorList>
            <person name="Yoshida K."/>
            <person name="Sommer R.J."/>
        </authorList>
    </citation>
    <scope>NUCLEOTIDE SEQUENCE</scope>
    <source>
        <strain evidence="9">RS5133</strain>
    </source>
</reference>
<dbReference type="AlphaFoldDB" id="A0AAV5W1K0"/>
<dbReference type="GO" id="GO:0005886">
    <property type="term" value="C:plasma membrane"/>
    <property type="evidence" value="ECO:0007669"/>
    <property type="project" value="TreeGrafter"/>
</dbReference>
<evidence type="ECO:0000256" key="3">
    <source>
        <dbReference type="ARBA" id="ARBA00022692"/>
    </source>
</evidence>
<dbReference type="Pfam" id="PF04547">
    <property type="entry name" value="Anoctamin"/>
    <property type="match status" value="1"/>
</dbReference>
<feature type="transmembrane region" description="Helical" evidence="6">
    <location>
        <begin position="267"/>
        <end position="287"/>
    </location>
</feature>
<comment type="caution">
    <text evidence="9">The sequence shown here is derived from an EMBL/GenBank/DDBJ whole genome shotgun (WGS) entry which is preliminary data.</text>
</comment>
<dbReference type="PANTHER" id="PTHR12308:SF51">
    <property type="entry name" value="ANOCTAMIN-8"/>
    <property type="match status" value="1"/>
</dbReference>
<evidence type="ECO:0000313" key="10">
    <source>
        <dbReference type="Proteomes" id="UP001432322"/>
    </source>
</evidence>
<feature type="compositionally biased region" description="Low complexity" evidence="7">
    <location>
        <begin position="557"/>
        <end position="583"/>
    </location>
</feature>
<evidence type="ECO:0000256" key="4">
    <source>
        <dbReference type="ARBA" id="ARBA00022989"/>
    </source>
</evidence>
<keyword evidence="10" id="KW-1185">Reference proteome</keyword>
<feature type="transmembrane region" description="Helical" evidence="6">
    <location>
        <begin position="383"/>
        <end position="406"/>
    </location>
</feature>
<feature type="region of interest" description="Disordered" evidence="7">
    <location>
        <begin position="541"/>
        <end position="584"/>
    </location>
</feature>
<evidence type="ECO:0000256" key="2">
    <source>
        <dbReference type="ARBA" id="ARBA00009671"/>
    </source>
</evidence>
<protein>
    <recommendedName>
        <fullName evidence="6">Anoctamin</fullName>
    </recommendedName>
</protein>
<dbReference type="InterPro" id="IPR049452">
    <property type="entry name" value="Anoctamin_TM"/>
</dbReference>
<name>A0AAV5W1K0_9BILA</name>
<keyword evidence="3 6" id="KW-0812">Transmembrane</keyword>
<evidence type="ECO:0000259" key="8">
    <source>
        <dbReference type="Pfam" id="PF04547"/>
    </source>
</evidence>
<evidence type="ECO:0000256" key="1">
    <source>
        <dbReference type="ARBA" id="ARBA00004141"/>
    </source>
</evidence>
<dbReference type="InterPro" id="IPR007632">
    <property type="entry name" value="Anoctamin"/>
</dbReference>
<sequence length="831" mass="95156">LPMKRISSTGHLTPTNQDENAGTLVWMIRENLEWFINNGYSEGQRMAISSDLWRYAADSSSPSDLLLTLQTAETTSSEHRKRTVTWIVGVIKTHEPSLNIEVRHHRLNDCYALYLSADYKTLLKGAELCHIKKTLKPAYGGGTRVFSFEDAASFVGVDDRISFLSRLERATIVRQMLDLIRSPRGGLKFILANEVIEIAEGRAVVPTLLTRGIITSLLPLHDSETLADLRTSWVFTIWGDQPLEQIRSYFGTEIALYFAWLDHMTKALWFPAILGVLMFFFGGWSYRSHDEEIDDTSQFFSDVCFVLFALFNCVWSTIYLEHWKRRQAELAFTWGTYLSNADTEAYLRDPRPAFKGEGLTPNPVTGRMEPFYPEWKKTLIRYFIAYPSTAICVIFLFGVMLATFRAQDSMDYYFGDSFLFSWLCYLPMVFYALFIQLSERIYREIAFKLNDFENYRTDEDYENFLITKVVLFQFVSAFGTLFYTAFILQDLRRLQEILATLLITRQITQNISETAVPFLMGKIKLSRMTYKMTRSMSDASLRRYANEARTRKRSESRSSSSSPLSEFRSNLGSPDSSSRPSLRSRFEKGVNQVVDKVSHSPLESPSSPRIPIPEFSVANEGSFDVSQAELECVMPTYDRPLDDYLEMFIQFGYVLLFSPAFPLAAVSALLNNKLEVRVDAFKLCNTVQRPFGREARDIGAWQRAMEVLGTLGVIINCALIGQSGLVKRMWPDLSWGGQILLIVFLEHLILGVKRLIDLAVPDVPEWITIETAKQEHLRREAFKSNNRLISSSESIKPSRVSQIAQFSSPIPKRRSSSTMHRLATFFERNNT</sequence>
<feature type="non-terminal residue" evidence="9">
    <location>
        <position position="1"/>
    </location>
</feature>
<feature type="domain" description="Anoctamin transmembrane" evidence="8">
    <location>
        <begin position="246"/>
        <end position="773"/>
    </location>
</feature>
<dbReference type="EMBL" id="BTSY01000004">
    <property type="protein sequence ID" value="GMT23997.1"/>
    <property type="molecule type" value="Genomic_DNA"/>
</dbReference>
<evidence type="ECO:0000256" key="5">
    <source>
        <dbReference type="ARBA" id="ARBA00023136"/>
    </source>
</evidence>
<evidence type="ECO:0000256" key="7">
    <source>
        <dbReference type="SAM" id="MobiDB-lite"/>
    </source>
</evidence>
<comment type="subcellular location">
    <subcellularLocation>
        <location evidence="1 6">Membrane</location>
        <topology evidence="1 6">Multi-pass membrane protein</topology>
    </subcellularLocation>
</comment>
<evidence type="ECO:0000256" key="6">
    <source>
        <dbReference type="RuleBase" id="RU280814"/>
    </source>
</evidence>
<feature type="compositionally biased region" description="Basic and acidic residues" evidence="7">
    <location>
        <begin position="541"/>
        <end position="556"/>
    </location>
</feature>
<feature type="transmembrane region" description="Helical" evidence="6">
    <location>
        <begin position="299"/>
        <end position="320"/>
    </location>
</feature>
<dbReference type="GO" id="GO:0005254">
    <property type="term" value="F:chloride channel activity"/>
    <property type="evidence" value="ECO:0007669"/>
    <property type="project" value="TreeGrafter"/>
</dbReference>
<dbReference type="Proteomes" id="UP001432322">
    <property type="component" value="Unassembled WGS sequence"/>
</dbReference>
<feature type="transmembrane region" description="Helical" evidence="6">
    <location>
        <begin position="465"/>
        <end position="488"/>
    </location>
</feature>
<comment type="caution">
    <text evidence="6">Lacks conserved residue(s) required for the propagation of feature annotation.</text>
</comment>
<comment type="similarity">
    <text evidence="2 6">Belongs to the anoctamin family.</text>
</comment>
<accession>A0AAV5W1K0</accession>
<proteinExistence type="inferred from homology"/>
<keyword evidence="4 6" id="KW-1133">Transmembrane helix</keyword>
<keyword evidence="5 6" id="KW-0472">Membrane</keyword>